<protein>
    <submittedName>
        <fullName evidence="2">Uncharacterized protein</fullName>
    </submittedName>
</protein>
<evidence type="ECO:0000256" key="1">
    <source>
        <dbReference type="SAM" id="Phobius"/>
    </source>
</evidence>
<feature type="transmembrane region" description="Helical" evidence="1">
    <location>
        <begin position="127"/>
        <end position="144"/>
    </location>
</feature>
<dbReference type="EMBL" id="PKMF04000010">
    <property type="protein sequence ID" value="KAK7859899.1"/>
    <property type="molecule type" value="Genomic_DNA"/>
</dbReference>
<reference evidence="2 3" key="1">
    <citation type="journal article" date="2018" name="Sci. Data">
        <title>The draft genome sequence of cork oak.</title>
        <authorList>
            <person name="Ramos A.M."/>
            <person name="Usie A."/>
            <person name="Barbosa P."/>
            <person name="Barros P.M."/>
            <person name="Capote T."/>
            <person name="Chaves I."/>
            <person name="Simoes F."/>
            <person name="Abreu I."/>
            <person name="Carrasquinho I."/>
            <person name="Faro C."/>
            <person name="Guimaraes J.B."/>
            <person name="Mendonca D."/>
            <person name="Nobrega F."/>
            <person name="Rodrigues L."/>
            <person name="Saibo N.J.M."/>
            <person name="Varela M.C."/>
            <person name="Egas C."/>
            <person name="Matos J."/>
            <person name="Miguel C.M."/>
            <person name="Oliveira M.M."/>
            <person name="Ricardo C.P."/>
            <person name="Goncalves S."/>
        </authorList>
    </citation>
    <scope>NUCLEOTIDE SEQUENCE [LARGE SCALE GENOMIC DNA]</scope>
    <source>
        <strain evidence="3">cv. HL8</strain>
    </source>
</reference>
<keyword evidence="3" id="KW-1185">Reference proteome</keyword>
<comment type="caution">
    <text evidence="2">The sequence shown here is derived from an EMBL/GenBank/DDBJ whole genome shotgun (WGS) entry which is preliminary data.</text>
</comment>
<accession>A0AAW0M8X2</accession>
<evidence type="ECO:0000313" key="3">
    <source>
        <dbReference type="Proteomes" id="UP000237347"/>
    </source>
</evidence>
<proteinExistence type="predicted"/>
<dbReference type="Proteomes" id="UP000237347">
    <property type="component" value="Unassembled WGS sequence"/>
</dbReference>
<keyword evidence="1" id="KW-0472">Membrane</keyword>
<keyword evidence="1" id="KW-1133">Transmembrane helix</keyword>
<gene>
    <name evidence="2" type="ORF">CFP56_002065</name>
</gene>
<organism evidence="2 3">
    <name type="scientific">Quercus suber</name>
    <name type="common">Cork oak</name>
    <dbReference type="NCBI Taxonomy" id="58331"/>
    <lineage>
        <taxon>Eukaryota</taxon>
        <taxon>Viridiplantae</taxon>
        <taxon>Streptophyta</taxon>
        <taxon>Embryophyta</taxon>
        <taxon>Tracheophyta</taxon>
        <taxon>Spermatophyta</taxon>
        <taxon>Magnoliopsida</taxon>
        <taxon>eudicotyledons</taxon>
        <taxon>Gunneridae</taxon>
        <taxon>Pentapetalae</taxon>
        <taxon>rosids</taxon>
        <taxon>fabids</taxon>
        <taxon>Fagales</taxon>
        <taxon>Fagaceae</taxon>
        <taxon>Quercus</taxon>
    </lineage>
</organism>
<name>A0AAW0M8X2_QUESU</name>
<sequence>MTMKYYDIGFSVEFTNSSGEKSMLRYKVDCIPPVVEPVQSDDSYSVPSSGFATIVSVKNLVICLKTLILVDCHVLKMRWYLVSLLNTTYLLDRWRWMRRHVGLLLRKEDVAVVHDTTFPEYTATHRVLWHIVLYIFALIFIALLS</sequence>
<evidence type="ECO:0000313" key="2">
    <source>
        <dbReference type="EMBL" id="KAK7859899.1"/>
    </source>
</evidence>
<dbReference type="AlphaFoldDB" id="A0AAW0M8X2"/>
<keyword evidence="1" id="KW-0812">Transmembrane</keyword>